<protein>
    <submittedName>
        <fullName evidence="2">DUF2975 domain-containing protein</fullName>
    </submittedName>
</protein>
<feature type="transmembrane region" description="Helical" evidence="1">
    <location>
        <begin position="12"/>
        <end position="31"/>
    </location>
</feature>
<proteinExistence type="predicted"/>
<organism evidence="2 3">
    <name type="scientific">Flavobacterium rhizosphaerae</name>
    <dbReference type="NCBI Taxonomy" id="3163298"/>
    <lineage>
        <taxon>Bacteria</taxon>
        <taxon>Pseudomonadati</taxon>
        <taxon>Bacteroidota</taxon>
        <taxon>Flavobacteriia</taxon>
        <taxon>Flavobacteriales</taxon>
        <taxon>Flavobacteriaceae</taxon>
        <taxon>Flavobacterium</taxon>
    </lineage>
</organism>
<name>A0ABW8Z1G7_9FLAO</name>
<keyword evidence="1" id="KW-0472">Membrane</keyword>
<dbReference type="EMBL" id="JBELPZ010000014">
    <property type="protein sequence ID" value="MFL9845296.1"/>
    <property type="molecule type" value="Genomic_DNA"/>
</dbReference>
<keyword evidence="3" id="KW-1185">Reference proteome</keyword>
<sequence>MKEVKNIAKNLFYLSRFCAFVYAFLTIYSTISLLTGWSLKFEGDYFNILFPFTKQTILIGEYNLTYILLDYLLVFVLYGIFFWLLGNVLKVFMQTKLFTQKNINQLKYFYILNLFVPSLATLIAYTFSTIDRDVILLIILHFIIGIFSYFLAQIFKQGVDLQNEQDLYI</sequence>
<feature type="transmembrane region" description="Helical" evidence="1">
    <location>
        <begin position="64"/>
        <end position="85"/>
    </location>
</feature>
<reference evidence="2 3" key="1">
    <citation type="submission" date="2024-06" db="EMBL/GenBank/DDBJ databases">
        <authorList>
            <person name="Kaempfer P."/>
            <person name="Viver T."/>
        </authorList>
    </citation>
    <scope>NUCLEOTIDE SEQUENCE [LARGE SCALE GENOMIC DNA]</scope>
    <source>
        <strain evidence="2 3">ST-119</strain>
    </source>
</reference>
<gene>
    <name evidence="2" type="ORF">ABS766_12775</name>
</gene>
<dbReference type="Proteomes" id="UP001629156">
    <property type="component" value="Unassembled WGS sequence"/>
</dbReference>
<dbReference type="RefSeq" id="WP_408085572.1">
    <property type="nucleotide sequence ID" value="NZ_JBELPZ010000014.1"/>
</dbReference>
<feature type="transmembrane region" description="Helical" evidence="1">
    <location>
        <begin position="134"/>
        <end position="152"/>
    </location>
</feature>
<comment type="caution">
    <text evidence="2">The sequence shown here is derived from an EMBL/GenBank/DDBJ whole genome shotgun (WGS) entry which is preliminary data.</text>
</comment>
<evidence type="ECO:0000313" key="3">
    <source>
        <dbReference type="Proteomes" id="UP001629156"/>
    </source>
</evidence>
<accession>A0ABW8Z1G7</accession>
<keyword evidence="1" id="KW-1133">Transmembrane helix</keyword>
<evidence type="ECO:0000256" key="1">
    <source>
        <dbReference type="SAM" id="Phobius"/>
    </source>
</evidence>
<keyword evidence="1" id="KW-0812">Transmembrane</keyword>
<evidence type="ECO:0000313" key="2">
    <source>
        <dbReference type="EMBL" id="MFL9845296.1"/>
    </source>
</evidence>
<feature type="transmembrane region" description="Helical" evidence="1">
    <location>
        <begin position="106"/>
        <end position="128"/>
    </location>
</feature>